<dbReference type="HOGENOM" id="CLU_2942560_0_0_1"/>
<dbReference type="Proteomes" id="UP000001055">
    <property type="component" value="Unassembled WGS sequence"/>
</dbReference>
<dbReference type="InParanoid" id="Q0UMM8"/>
<sequence length="60" mass="6335">MAHCYVPSKHLSANHLPRELGGLQTFCNVNCAGGASVKQQGTNCYLPISGCAIGSFRVIN</sequence>
<reference evidence="2" key="1">
    <citation type="journal article" date="2007" name="Plant Cell">
        <title>Dothideomycete-plant interactions illuminated by genome sequencing and EST analysis of the wheat pathogen Stagonospora nodorum.</title>
        <authorList>
            <person name="Hane J.K."/>
            <person name="Lowe R.G."/>
            <person name="Solomon P.S."/>
            <person name="Tan K.C."/>
            <person name="Schoch C.L."/>
            <person name="Spatafora J.W."/>
            <person name="Crous P.W."/>
            <person name="Kodira C."/>
            <person name="Birren B.W."/>
            <person name="Galagan J.E."/>
            <person name="Torriani S.F."/>
            <person name="McDonald B.A."/>
            <person name="Oliver R.P."/>
        </authorList>
    </citation>
    <scope>NUCLEOTIDE SEQUENCE [LARGE SCALE GENOMIC DNA]</scope>
    <source>
        <strain evidence="2">SN15 / ATCC MYA-4574 / FGSC 10173</strain>
    </source>
</reference>
<name>Q0UMM8_PHANO</name>
<dbReference type="EMBL" id="CH445334">
    <property type="protein sequence ID" value="EAT85637.1"/>
    <property type="molecule type" value="Genomic_DNA"/>
</dbReference>
<evidence type="ECO:0000313" key="1">
    <source>
        <dbReference type="EMBL" id="EAT85637.1"/>
    </source>
</evidence>
<dbReference type="AlphaFoldDB" id="Q0UMM8"/>
<accession>Q0UMM8</accession>
<proteinExistence type="predicted"/>
<protein>
    <submittedName>
        <fullName evidence="1">Uncharacterized protein</fullName>
    </submittedName>
</protein>
<organism evidence="1 2">
    <name type="scientific">Phaeosphaeria nodorum (strain SN15 / ATCC MYA-4574 / FGSC 10173)</name>
    <name type="common">Glume blotch fungus</name>
    <name type="synonym">Parastagonospora nodorum</name>
    <dbReference type="NCBI Taxonomy" id="321614"/>
    <lineage>
        <taxon>Eukaryota</taxon>
        <taxon>Fungi</taxon>
        <taxon>Dikarya</taxon>
        <taxon>Ascomycota</taxon>
        <taxon>Pezizomycotina</taxon>
        <taxon>Dothideomycetes</taxon>
        <taxon>Pleosporomycetidae</taxon>
        <taxon>Pleosporales</taxon>
        <taxon>Pleosporineae</taxon>
        <taxon>Phaeosphaeriaceae</taxon>
        <taxon>Parastagonospora</taxon>
    </lineage>
</organism>
<dbReference type="KEGG" id="pno:SNOG_06986"/>
<evidence type="ECO:0000313" key="2">
    <source>
        <dbReference type="Proteomes" id="UP000001055"/>
    </source>
</evidence>
<gene>
    <name evidence="1" type="ORF">SNOG_06986</name>
</gene>
<dbReference type="GeneID" id="5973935"/>
<dbReference type="RefSeq" id="XP_001797344.1">
    <property type="nucleotide sequence ID" value="XM_001797292.1"/>
</dbReference>